<evidence type="ECO:0000256" key="4">
    <source>
        <dbReference type="ARBA" id="ARBA00023274"/>
    </source>
</evidence>
<dbReference type="InterPro" id="IPR001209">
    <property type="entry name" value="Ribosomal_uS14"/>
</dbReference>
<sequence>MATKSSIAKQKKREKLVNLKWNKRQELKKIIVDMDKSDEERLAAKITLNKMPRNSSPVRLRNRCQFTGRARGYLRRFKMSRLCFREMANFGLIPGVVKASW</sequence>
<dbReference type="PROSITE" id="PS00527">
    <property type="entry name" value="RIBOSOMAL_S14"/>
    <property type="match status" value="1"/>
</dbReference>
<evidence type="ECO:0000313" key="8">
    <source>
        <dbReference type="EMBL" id="QZA59107.1"/>
    </source>
</evidence>
<dbReference type="InterPro" id="IPR018271">
    <property type="entry name" value="Ribosomal_uS14_CS"/>
</dbReference>
<dbReference type="Proteomes" id="UP000822862">
    <property type="component" value="Chromosome"/>
</dbReference>
<dbReference type="Pfam" id="PF00253">
    <property type="entry name" value="Ribosomal_S14"/>
    <property type="match status" value="1"/>
</dbReference>
<comment type="similarity">
    <text evidence="2 7">Belongs to the universal ribosomal protein uS14 family.</text>
</comment>
<proteinExistence type="inferred from homology"/>
<organism evidence="8 9">
    <name type="scientific">Candidatus Rhabdochlamydia porcellionis</name>
    <dbReference type="NCBI Taxonomy" id="225148"/>
    <lineage>
        <taxon>Bacteria</taxon>
        <taxon>Pseudomonadati</taxon>
        <taxon>Chlamydiota</taxon>
        <taxon>Chlamydiia</taxon>
        <taxon>Parachlamydiales</taxon>
        <taxon>Candidatus Rhabdochlamydiaceae</taxon>
        <taxon>Candidatus Rhabdochlamydia</taxon>
    </lineage>
</organism>
<dbReference type="PANTHER" id="PTHR19836">
    <property type="entry name" value="30S RIBOSOMAL PROTEIN S14"/>
    <property type="match status" value="1"/>
</dbReference>
<reference evidence="8 9" key="1">
    <citation type="submission" date="2021-05" db="EMBL/GenBank/DDBJ databases">
        <title>Ecology and evolution of chlamydial symbionts of arthropods.</title>
        <authorList>
            <person name="Halter T."/>
            <person name="Sixt B.S."/>
            <person name="Toenshoff E.R."/>
            <person name="Koestlbacher S."/>
            <person name="Schulz F."/>
            <person name="Kostanjsek R."/>
            <person name="Collingro A."/>
            <person name="Hendrickx F."/>
            <person name="Horn M."/>
        </authorList>
    </citation>
    <scope>NUCLEOTIDE SEQUENCE [LARGE SCALE GENOMIC DNA]</scope>
    <source>
        <strain evidence="8 9">15C</strain>
    </source>
</reference>
<evidence type="ECO:0000313" key="9">
    <source>
        <dbReference type="Proteomes" id="UP000822862"/>
    </source>
</evidence>
<accession>A0ABX8Z4X7</accession>
<dbReference type="HAMAP" id="MF_00537">
    <property type="entry name" value="Ribosomal_uS14_1"/>
    <property type="match status" value="1"/>
</dbReference>
<protein>
    <recommendedName>
        <fullName evidence="5 7">Small ribosomal subunit protein uS14</fullName>
    </recommendedName>
</protein>
<dbReference type="Gene3D" id="1.10.287.1480">
    <property type="match status" value="1"/>
</dbReference>
<name>A0ABX8Z4X7_9BACT</name>
<keyword evidence="9" id="KW-1185">Reference proteome</keyword>
<keyword evidence="7" id="KW-0694">RNA-binding</keyword>
<evidence type="ECO:0000256" key="3">
    <source>
        <dbReference type="ARBA" id="ARBA00022980"/>
    </source>
</evidence>
<dbReference type="RefSeq" id="WP_194844797.1">
    <property type="nucleotide sequence ID" value="NZ_CP075585.1"/>
</dbReference>
<comment type="function">
    <text evidence="1 7">Binds 16S rRNA, required for the assembly of 30S particles and may also be responsible for determining the conformation of the 16S rRNA at the A site.</text>
</comment>
<dbReference type="EMBL" id="CP075585">
    <property type="protein sequence ID" value="QZA59107.1"/>
    <property type="molecule type" value="Genomic_DNA"/>
</dbReference>
<evidence type="ECO:0000256" key="2">
    <source>
        <dbReference type="ARBA" id="ARBA00009083"/>
    </source>
</evidence>
<keyword evidence="7" id="KW-0699">rRNA-binding</keyword>
<gene>
    <name evidence="7" type="primary">rpsN</name>
    <name evidence="8" type="ORF">RHAB15C_0000991</name>
</gene>
<dbReference type="InterPro" id="IPR023036">
    <property type="entry name" value="Ribosomal_uS14_bac/plastid"/>
</dbReference>
<comment type="subunit">
    <text evidence="6 7">Part of the 30S ribosomal subunit. Contacts proteins S3 and S10.</text>
</comment>
<dbReference type="PANTHER" id="PTHR19836:SF19">
    <property type="entry name" value="SMALL RIBOSOMAL SUBUNIT PROTEIN US14M"/>
    <property type="match status" value="1"/>
</dbReference>
<keyword evidence="4 7" id="KW-0687">Ribonucleoprotein</keyword>
<evidence type="ECO:0000256" key="7">
    <source>
        <dbReference type="HAMAP-Rule" id="MF_00537"/>
    </source>
</evidence>
<dbReference type="GO" id="GO:0005840">
    <property type="term" value="C:ribosome"/>
    <property type="evidence" value="ECO:0007669"/>
    <property type="project" value="UniProtKB-KW"/>
</dbReference>
<evidence type="ECO:0000256" key="1">
    <source>
        <dbReference type="ARBA" id="ARBA00003686"/>
    </source>
</evidence>
<evidence type="ECO:0000256" key="6">
    <source>
        <dbReference type="ARBA" id="ARBA00047110"/>
    </source>
</evidence>
<evidence type="ECO:0000256" key="5">
    <source>
        <dbReference type="ARBA" id="ARBA00035167"/>
    </source>
</evidence>
<dbReference type="SUPFAM" id="SSF57716">
    <property type="entry name" value="Glucocorticoid receptor-like (DNA-binding domain)"/>
    <property type="match status" value="1"/>
</dbReference>
<dbReference type="NCBIfam" id="NF006477">
    <property type="entry name" value="PRK08881.1"/>
    <property type="match status" value="1"/>
</dbReference>
<keyword evidence="3 7" id="KW-0689">Ribosomal protein</keyword>